<dbReference type="SUPFAM" id="SSF55874">
    <property type="entry name" value="ATPase domain of HSP90 chaperone/DNA topoisomerase II/histidine kinase"/>
    <property type="match status" value="1"/>
</dbReference>
<dbReference type="eggNOG" id="COG4191">
    <property type="taxonomic scope" value="Bacteria"/>
</dbReference>
<evidence type="ECO:0000313" key="5">
    <source>
        <dbReference type="Proteomes" id="UP000000939"/>
    </source>
</evidence>
<keyword evidence="4" id="KW-0418">Kinase</keyword>
<dbReference type="STRING" id="572480.Arnit_2529"/>
<dbReference type="InterPro" id="IPR005467">
    <property type="entry name" value="His_kinase_dom"/>
</dbReference>
<gene>
    <name evidence="4" type="ordered locus">Arnit_2529</name>
</gene>
<dbReference type="KEGG" id="ant:Arnit_2529"/>
<reference evidence="4 5" key="1">
    <citation type="journal article" date="2010" name="Stand. Genomic Sci.">
        <title>Complete genome sequence of Arcobacter nitrofigilis type strain (CI).</title>
        <authorList>
            <person name="Pati A."/>
            <person name="Gronow S."/>
            <person name="Lapidus A."/>
            <person name="Copeland A."/>
            <person name="Glavina Del Rio T."/>
            <person name="Nolan M."/>
            <person name="Lucas S."/>
            <person name="Tice H."/>
            <person name="Cheng J.F."/>
            <person name="Han C."/>
            <person name="Chertkov O."/>
            <person name="Bruce D."/>
            <person name="Tapia R."/>
            <person name="Goodwin L."/>
            <person name="Pitluck S."/>
            <person name="Liolios K."/>
            <person name="Ivanova N."/>
            <person name="Mavromatis K."/>
            <person name="Chen A."/>
            <person name="Palaniappan K."/>
            <person name="Land M."/>
            <person name="Hauser L."/>
            <person name="Chang Y.J."/>
            <person name="Jeffries C.D."/>
            <person name="Detter J.C."/>
            <person name="Rohde M."/>
            <person name="Goker M."/>
            <person name="Bristow J."/>
            <person name="Eisen J.A."/>
            <person name="Markowitz V."/>
            <person name="Hugenholtz P."/>
            <person name="Klenk H.P."/>
            <person name="Kyrpides N.C."/>
        </authorList>
    </citation>
    <scope>NUCLEOTIDE SEQUENCE [LARGE SCALE GENOMIC DNA]</scope>
    <source>
        <strain evidence="5">ATCC 33309 / DSM 7299 / CCUG 15893 / LMG 7604 / NCTC 12251 / CI</strain>
    </source>
</reference>
<comment type="catalytic activity">
    <reaction evidence="1">
        <text>ATP + protein L-histidine = ADP + protein N-phospho-L-histidine.</text>
        <dbReference type="EC" id="2.7.13.3"/>
    </reaction>
</comment>
<keyword evidence="5" id="KW-1185">Reference proteome</keyword>
<dbReference type="OrthoDB" id="9805967at2"/>
<protein>
    <recommendedName>
        <fullName evidence="2">histidine kinase</fullName>
        <ecNumber evidence="2">2.7.13.3</ecNumber>
    </recommendedName>
</protein>
<sequence length="268" mass="30635">MNKKEEEFLSLLKKNRELQTIVQNEIEKNREKDEVLFAQNKMAALGEMLNNISHQWRQPLMEISSLFIPIEGKLNLDIEVKKEEIKESIENLNIITKYMSSTIDDFRNFFATTKEAEEFKVLEQINTAYRLTSASLKANDILLEIRVSKNPKIIGYKNEYTQVLINLLNNAKDALVDRKTLNPKITISVKEENDEVILKIEDNAGGINVTPIEDIFKPFFTHGKKNGTGVGLFMSKLIIENNMNGKLLVNNTNLGAEFKIITSNNTVK</sequence>
<dbReference type="SMART" id="SM00387">
    <property type="entry name" value="HATPase_c"/>
    <property type="match status" value="1"/>
</dbReference>
<dbReference type="PANTHER" id="PTHR43065">
    <property type="entry name" value="SENSOR HISTIDINE KINASE"/>
    <property type="match status" value="1"/>
</dbReference>
<dbReference type="InterPro" id="IPR003594">
    <property type="entry name" value="HATPase_dom"/>
</dbReference>
<dbReference type="InterPro" id="IPR036890">
    <property type="entry name" value="HATPase_C_sf"/>
</dbReference>
<dbReference type="GO" id="GO:0000155">
    <property type="term" value="F:phosphorelay sensor kinase activity"/>
    <property type="evidence" value="ECO:0007669"/>
    <property type="project" value="InterPro"/>
</dbReference>
<evidence type="ECO:0000256" key="2">
    <source>
        <dbReference type="ARBA" id="ARBA00012438"/>
    </source>
</evidence>
<dbReference type="AlphaFoldDB" id="D5V6A8"/>
<dbReference type="Gene3D" id="1.10.287.130">
    <property type="match status" value="1"/>
</dbReference>
<dbReference type="RefSeq" id="WP_013136323.1">
    <property type="nucleotide sequence ID" value="NC_014166.1"/>
</dbReference>
<dbReference type="InterPro" id="IPR004358">
    <property type="entry name" value="Sig_transdc_His_kin-like_C"/>
</dbReference>
<evidence type="ECO:0000256" key="1">
    <source>
        <dbReference type="ARBA" id="ARBA00000085"/>
    </source>
</evidence>
<dbReference type="HOGENOM" id="CLU_000445_133_0_7"/>
<dbReference type="PANTHER" id="PTHR43065:SF42">
    <property type="entry name" value="TWO-COMPONENT SENSOR PPRA"/>
    <property type="match status" value="1"/>
</dbReference>
<dbReference type="Gene3D" id="3.30.565.10">
    <property type="entry name" value="Histidine kinase-like ATPase, C-terminal domain"/>
    <property type="match status" value="1"/>
</dbReference>
<organism evidence="4 5">
    <name type="scientific">Arcobacter nitrofigilis (strain ATCC 33309 / DSM 7299 / CCUG 15893 / LMG 7604 / NCTC 12251 / CI)</name>
    <name type="common">Campylobacter nitrofigilis</name>
    <dbReference type="NCBI Taxonomy" id="572480"/>
    <lineage>
        <taxon>Bacteria</taxon>
        <taxon>Pseudomonadati</taxon>
        <taxon>Campylobacterota</taxon>
        <taxon>Epsilonproteobacteria</taxon>
        <taxon>Campylobacterales</taxon>
        <taxon>Arcobacteraceae</taxon>
        <taxon>Arcobacter</taxon>
    </lineage>
</organism>
<feature type="domain" description="Histidine kinase" evidence="3">
    <location>
        <begin position="51"/>
        <end position="266"/>
    </location>
</feature>
<keyword evidence="4" id="KW-0808">Transferase</keyword>
<evidence type="ECO:0000259" key="3">
    <source>
        <dbReference type="PROSITE" id="PS50109"/>
    </source>
</evidence>
<dbReference type="Pfam" id="PF02518">
    <property type="entry name" value="HATPase_c"/>
    <property type="match status" value="1"/>
</dbReference>
<dbReference type="SUPFAM" id="SSF47384">
    <property type="entry name" value="Homodimeric domain of signal transducing histidine kinase"/>
    <property type="match status" value="1"/>
</dbReference>
<dbReference type="PRINTS" id="PR00344">
    <property type="entry name" value="BCTRLSENSOR"/>
</dbReference>
<dbReference type="EC" id="2.7.13.3" evidence="2"/>
<proteinExistence type="predicted"/>
<dbReference type="EMBL" id="CP001999">
    <property type="protein sequence ID" value="ADG94178.1"/>
    <property type="molecule type" value="Genomic_DNA"/>
</dbReference>
<name>D5V6A8_ARCNC</name>
<dbReference type="InterPro" id="IPR036097">
    <property type="entry name" value="HisK_dim/P_sf"/>
</dbReference>
<evidence type="ECO:0000313" key="4">
    <source>
        <dbReference type="EMBL" id="ADG94178.1"/>
    </source>
</evidence>
<dbReference type="Proteomes" id="UP000000939">
    <property type="component" value="Chromosome"/>
</dbReference>
<accession>D5V6A8</accession>
<dbReference type="PROSITE" id="PS50109">
    <property type="entry name" value="HIS_KIN"/>
    <property type="match status" value="1"/>
</dbReference>